<dbReference type="InterPro" id="IPR014768">
    <property type="entry name" value="GBD/FH3_dom"/>
</dbReference>
<dbReference type="PANTHER" id="PTHR45857">
    <property type="entry name" value="FORMIN-LIKE PROTEIN"/>
    <property type="match status" value="1"/>
</dbReference>
<comment type="caution">
    <text evidence="7">The sequence shown here is derived from an EMBL/GenBank/DDBJ whole genome shotgun (WGS) entry which is preliminary data.</text>
</comment>
<dbReference type="Proteomes" id="UP001231518">
    <property type="component" value="Chromosome 16"/>
</dbReference>
<evidence type="ECO:0000256" key="3">
    <source>
        <dbReference type="SAM" id="MobiDB-lite"/>
    </source>
</evidence>
<feature type="domain" description="FH2" evidence="6">
    <location>
        <begin position="1039"/>
        <end position="1435"/>
    </location>
</feature>
<feature type="compositionally biased region" description="Polar residues" evidence="3">
    <location>
        <begin position="99"/>
        <end position="119"/>
    </location>
</feature>
<evidence type="ECO:0000256" key="1">
    <source>
        <dbReference type="ARBA" id="ARBA00023449"/>
    </source>
</evidence>
<gene>
    <name evidence="7" type="ORF">PYW07_004309</name>
</gene>
<dbReference type="InterPro" id="IPR010472">
    <property type="entry name" value="FH3_dom"/>
</dbReference>
<dbReference type="GO" id="GO:0008360">
    <property type="term" value="P:regulation of cell shape"/>
    <property type="evidence" value="ECO:0007669"/>
    <property type="project" value="TreeGrafter"/>
</dbReference>
<evidence type="ECO:0008006" key="9">
    <source>
        <dbReference type="Google" id="ProtNLM"/>
    </source>
</evidence>
<feature type="region of interest" description="Disordered" evidence="3">
    <location>
        <begin position="99"/>
        <end position="145"/>
    </location>
</feature>
<feature type="domain" description="DAD" evidence="4">
    <location>
        <begin position="1468"/>
        <end position="1501"/>
    </location>
</feature>
<dbReference type="InterPro" id="IPR043592">
    <property type="entry name" value="FMNL_animal"/>
</dbReference>
<evidence type="ECO:0000259" key="4">
    <source>
        <dbReference type="PROSITE" id="PS51231"/>
    </source>
</evidence>
<dbReference type="InterPro" id="IPR016024">
    <property type="entry name" value="ARM-type_fold"/>
</dbReference>
<dbReference type="SMART" id="SM00498">
    <property type="entry name" value="FH2"/>
    <property type="match status" value="1"/>
</dbReference>
<evidence type="ECO:0000259" key="6">
    <source>
        <dbReference type="PROSITE" id="PS51444"/>
    </source>
</evidence>
<keyword evidence="8" id="KW-1185">Reference proteome</keyword>
<evidence type="ECO:0000256" key="2">
    <source>
        <dbReference type="SAM" id="Coils"/>
    </source>
</evidence>
<dbReference type="InterPro" id="IPR014767">
    <property type="entry name" value="DAD_dom"/>
</dbReference>
<dbReference type="GO" id="GO:0016477">
    <property type="term" value="P:cell migration"/>
    <property type="evidence" value="ECO:0007669"/>
    <property type="project" value="TreeGrafter"/>
</dbReference>
<proteinExistence type="inferred from homology"/>
<dbReference type="GO" id="GO:0031267">
    <property type="term" value="F:small GTPase binding"/>
    <property type="evidence" value="ECO:0007669"/>
    <property type="project" value="InterPro"/>
</dbReference>
<dbReference type="Gene3D" id="1.25.10.10">
    <property type="entry name" value="Leucine-rich Repeat Variant"/>
    <property type="match status" value="1"/>
</dbReference>
<dbReference type="GO" id="GO:0051015">
    <property type="term" value="F:actin filament binding"/>
    <property type="evidence" value="ECO:0007669"/>
    <property type="project" value="TreeGrafter"/>
</dbReference>
<comment type="similarity">
    <text evidence="1">Belongs to the formin homology family.</text>
</comment>
<dbReference type="InterPro" id="IPR015425">
    <property type="entry name" value="FH2_Formin"/>
</dbReference>
<dbReference type="Pfam" id="PF06367">
    <property type="entry name" value="Drf_FH3"/>
    <property type="match status" value="1"/>
</dbReference>
<name>A0AAD7YYH2_MYTSE</name>
<feature type="compositionally biased region" description="Pro residues" evidence="3">
    <location>
        <begin position="499"/>
        <end position="542"/>
    </location>
</feature>
<keyword evidence="2" id="KW-0175">Coiled coil</keyword>
<evidence type="ECO:0000259" key="5">
    <source>
        <dbReference type="PROSITE" id="PS51232"/>
    </source>
</evidence>
<dbReference type="SUPFAM" id="SSF48371">
    <property type="entry name" value="ARM repeat"/>
    <property type="match status" value="1"/>
</dbReference>
<sequence length="1515" mass="171836">MASTKVSASEQNQGLDVLIDYLSFRLSMMRHEQRIALARSQSSDGINQGASPAMASTKVSASEQNQGLDVLIDYLSFRLSMMRHEQRIALARSQSSDGINQVNTTTSECSGPTETGSTMSASWRRRARSAEAECEGAASPAVARRRTRHAARLNMGASTDDIHVCIMCMRAIMNNKRATSLAVARKRTRHAARLNMGASTDDIHVCIMCMRAIMNNKYGFNMVIQHREAINSIALSLVHHSLRTKALVLELLAAICLVKGGHQIILGAFDNFKEVVGEPRRFHTLMEYFMNYDNFHIEFMVACMQFVNIIVHSVEDMNFRVHLQYEFTALKLDDYLERLRLCESDDLQVQISAYLDNVFDVAALMEDSETKTAALEKVNELEDELGHAHERMAALEREAIAKLATLESELAAVTAERDQLAEARRQVVEEVSTLRRAQQDSRNRQSMLESKVQELESLTKSLPRGASMGAISAHALCNGTANGHLPPPPLPNGDTPTFKSPPPPPPPAPPAAAPPPPAPCPPPPPPPPLLAPAPPPPAPPAPGMMAPPMHTDAMTIKRKVDTKYKLPTLNWIALKPNQVRGTIFNELDEERPRRRINFTEFEEKFRIGGACPQMDTDTDTLASFPSKRFRKPDTVSLLEHTRLRNIDTDTLASFPSKRFRKPDTVSLLEHTRLRNIDTDTLASFPSKRFRKPDTVSLLEHTRLRNIDTDTLASFPSKRFRKPDTVSLLEHTRLRNIDTDTLASFPSKRFRKPDTVSLLEHTRLRNIDTDTLASFPSKRFRKPDTVSLLEHTRLRNIDTDTLASFPSKRFRKPDTVSLLEHTRLRNIDTDTLASFPSKRFRKPDTVSLLEHTRLRNIDTDTLASFPSKRFRKPDTVSLLEHTRLRNIDTDTLASFPSKRFRKPDTVSLLEHTRLRNIDTDTLASFPSKRFRKPDTVSLLEHTRLRNIDTDTLASFPSKRFRKPDTVSLLEHTRLRNIDTDTLASFPSKRFRKPDTVSLLEHTRLRNIDTDTLASFPSKRFRKPDTVSLLEHTRLRNIDTDTLASFPSKRFRKPDTVSLLEHTRLRNIDTDTLASFPSKRFRKPDTVSLLEHTRLRNIDTDTLASFPSKRFRKPDTVSLLEHTRLRNIAISRRKLDTPVEKVIAAVNNLDLKQLPLESVEILQRMVPTEAEQKAYKEYVSEKKPINQLTEEDKFLMQLAKVERISAKLSIMSYMGNFFDNIHLITPQIHAIISGSSSVKSSTKLRNVLEIILAFGNYLNSSKRGPAYGFKLQSLDTLMDTKSTDKRISLLHYIVATIRQNFPELMNFDTELLYIDKAAQVSLENVAGDVCELERGMEAVRKEAEARDGLRASPHVLRDFLANAADKLRRLRAETKHAQDSFASCVEYFGEAPRGCDANAFFSLLVRFTRAFKQADGENEQRRRLELAAQHAEHVDPNKAKIMQKKQQEAVINELKTKSQAVGEKKLLHQDEVYNGALEDILHGLRSEPYRRADAVRRSHRRRINSHRLSKGLEELDV</sequence>
<dbReference type="Gene3D" id="1.20.58.2220">
    <property type="entry name" value="Formin, FH2 domain"/>
    <property type="match status" value="2"/>
</dbReference>
<accession>A0AAD7YYH2</accession>
<dbReference type="GO" id="GO:0005829">
    <property type="term" value="C:cytosol"/>
    <property type="evidence" value="ECO:0007669"/>
    <property type="project" value="TreeGrafter"/>
</dbReference>
<dbReference type="InterPro" id="IPR010473">
    <property type="entry name" value="GTPase-bd"/>
</dbReference>
<dbReference type="InterPro" id="IPR042201">
    <property type="entry name" value="FH2_Formin_sf"/>
</dbReference>
<dbReference type="SMART" id="SM01140">
    <property type="entry name" value="Drf_GBD"/>
    <property type="match status" value="1"/>
</dbReference>
<dbReference type="PROSITE" id="PS51231">
    <property type="entry name" value="DAD"/>
    <property type="match status" value="1"/>
</dbReference>
<feature type="coiled-coil region" evidence="2">
    <location>
        <begin position="364"/>
        <end position="440"/>
    </location>
</feature>
<dbReference type="SMART" id="SM01139">
    <property type="entry name" value="Drf_FH3"/>
    <property type="match status" value="1"/>
</dbReference>
<dbReference type="PROSITE" id="PS51444">
    <property type="entry name" value="FH2"/>
    <property type="match status" value="1"/>
</dbReference>
<feature type="domain" description="GBD/FH3" evidence="5">
    <location>
        <begin position="1"/>
        <end position="445"/>
    </location>
</feature>
<feature type="region of interest" description="Disordered" evidence="3">
    <location>
        <begin position="482"/>
        <end position="549"/>
    </location>
</feature>
<dbReference type="Pfam" id="PF06371">
    <property type="entry name" value="Drf_GBD"/>
    <property type="match status" value="1"/>
</dbReference>
<evidence type="ECO:0000313" key="7">
    <source>
        <dbReference type="EMBL" id="KAJ8731145.1"/>
    </source>
</evidence>
<dbReference type="Gene3D" id="1.20.58.630">
    <property type="match status" value="1"/>
</dbReference>
<dbReference type="GO" id="GO:0030866">
    <property type="term" value="P:cortical actin cytoskeleton organization"/>
    <property type="evidence" value="ECO:0007669"/>
    <property type="project" value="TreeGrafter"/>
</dbReference>
<dbReference type="SUPFAM" id="SSF101447">
    <property type="entry name" value="Formin homology 2 domain (FH2 domain)"/>
    <property type="match status" value="1"/>
</dbReference>
<dbReference type="SUPFAM" id="SSF81995">
    <property type="entry name" value="beta-sandwich domain of Sec23/24"/>
    <property type="match status" value="1"/>
</dbReference>
<dbReference type="Pfam" id="PF02181">
    <property type="entry name" value="FH2"/>
    <property type="match status" value="2"/>
</dbReference>
<dbReference type="InterPro" id="IPR011989">
    <property type="entry name" value="ARM-like"/>
</dbReference>
<reference evidence="7" key="1">
    <citation type="submission" date="2023-03" db="EMBL/GenBank/DDBJ databases">
        <title>Chromosome-level genomes of two armyworms, Mythimna separata and Mythimna loreyi, provide insights into the biosynthesis and reception of sex pheromones.</title>
        <authorList>
            <person name="Zhao H."/>
        </authorList>
    </citation>
    <scope>NUCLEOTIDE SEQUENCE</scope>
    <source>
        <strain evidence="7">BeijingLab</strain>
        <tissue evidence="7">Pupa</tissue>
    </source>
</reference>
<evidence type="ECO:0000313" key="8">
    <source>
        <dbReference type="Proteomes" id="UP001231518"/>
    </source>
</evidence>
<organism evidence="7 8">
    <name type="scientific">Mythimna separata</name>
    <name type="common">Oriental armyworm</name>
    <name type="synonym">Pseudaletia separata</name>
    <dbReference type="NCBI Taxonomy" id="271217"/>
    <lineage>
        <taxon>Eukaryota</taxon>
        <taxon>Metazoa</taxon>
        <taxon>Ecdysozoa</taxon>
        <taxon>Arthropoda</taxon>
        <taxon>Hexapoda</taxon>
        <taxon>Insecta</taxon>
        <taxon>Pterygota</taxon>
        <taxon>Neoptera</taxon>
        <taxon>Endopterygota</taxon>
        <taxon>Lepidoptera</taxon>
        <taxon>Glossata</taxon>
        <taxon>Ditrysia</taxon>
        <taxon>Noctuoidea</taxon>
        <taxon>Noctuidae</taxon>
        <taxon>Noctuinae</taxon>
        <taxon>Hadenini</taxon>
        <taxon>Mythimna</taxon>
    </lineage>
</organism>
<dbReference type="PROSITE" id="PS51232">
    <property type="entry name" value="GBD_FH3"/>
    <property type="match status" value="1"/>
</dbReference>
<dbReference type="EMBL" id="JARGEI010000005">
    <property type="protein sequence ID" value="KAJ8731145.1"/>
    <property type="molecule type" value="Genomic_DNA"/>
</dbReference>
<protein>
    <recommendedName>
        <fullName evidence="9">Formin-like protein</fullName>
    </recommendedName>
</protein>
<dbReference type="PANTHER" id="PTHR45857:SF4">
    <property type="entry name" value="FORMIN-LIKE PROTEIN"/>
    <property type="match status" value="1"/>
</dbReference>